<feature type="signal peptide" evidence="2">
    <location>
        <begin position="1"/>
        <end position="24"/>
    </location>
</feature>
<sequence>MINTTSCKKLLVLLFFMFSYTGNAQVAGTHFTITLANVTSSSNTLEFDIMLTIDGTGDAASGVKLSAMSAGINYNTAIVNGGTLTCAYIGGKSAAIAGLVNTTTPSTVTAGHIRITASPLTIDTAFDVVNGTYTFGRYRLTNTASWTSNSDAQLWLQPNNIGRTNTAVNAFPYGATLGAASYSYSTTAPAGSPGVSLGYSQATPLSALLNVSTQDCATLGTPVVTDVDCFGGTDGAATITMSALTPSVSAISYTIDGGASQNATLVSGAFTINGLSVGTYSVVVSNAGCPDVTVPVTVSGPTTPITNVTNESACDSYVWSVTGLTYTMSGTYTGTSTNLNGCTVNETLNLTITPSTSNTTTASACDTYTWSVNGATYTASGTYTSVVDCHTETLNLTITPSTSNTTTASACDTYTWSVNGATYTASGTYTSVVDCHTETLNLTITPSTSNTTTASACDTYTWSVNGATYTASGTYTSVVDCHTETLNLTITPSTSNTTTASACDTYTWSVNGATYTASGTYTSVVDCHTETLNLTITPSTSNTTTASACDTYTWSVNGATYTASGTYTSVVDCHTETLNLTITPSTSNTTTASACDTYTWSVNGATYTASGTYTSVVDCHTETLNLTITPSTSNTTTVSACDTYTWSVNGATYTASGTYTSVVDCHTETLNLTITPSTSNTTTASACDTYTWSVNGATYTASGTYTSVVDCHTETLNLTITPSTSNTTTASACDTYTWSVNGATYTASGTYTSVVDCHTETLNLTITPSTSNTTTASACDTYTWSVNGATYTASGTYTSVVDCHTETLNLTINSSPTPTGSSTQTVSVNDLNDATLEDLVVSPTTVIWYASLADAQNQVNPLAITTVLVDGATYYAVNVSLGCASAPFAVTVTVALEVDGFDDANFRVYPNPTSGIVTIKYTENINAIVLMNLLGQVILEERPNVTESSMDLSSLPSATYLIKVISNGKVKVVKLIKKD</sequence>
<evidence type="ECO:0000259" key="3">
    <source>
        <dbReference type="Pfam" id="PF18962"/>
    </source>
</evidence>
<dbReference type="RefSeq" id="WP_171223391.1">
    <property type="nucleotide sequence ID" value="NZ_CP121446.1"/>
</dbReference>
<proteinExistence type="predicted"/>
<evidence type="ECO:0000256" key="1">
    <source>
        <dbReference type="ARBA" id="ARBA00022729"/>
    </source>
</evidence>
<reference evidence="4 5" key="1">
    <citation type="submission" date="2020-05" db="EMBL/GenBank/DDBJ databases">
        <title>Draft genome of Flavobacterium sp. IMCC34852.</title>
        <authorList>
            <person name="Song J."/>
            <person name="Cho J.-C."/>
        </authorList>
    </citation>
    <scope>NUCLEOTIDE SEQUENCE [LARGE SCALE GENOMIC DNA]</scope>
    <source>
        <strain evidence="4 5">IMCC34852</strain>
    </source>
</reference>
<evidence type="ECO:0000313" key="4">
    <source>
        <dbReference type="EMBL" id="NNT73232.1"/>
    </source>
</evidence>
<dbReference type="NCBIfam" id="TIGR04183">
    <property type="entry name" value="Por_Secre_tail"/>
    <property type="match status" value="1"/>
</dbReference>
<keyword evidence="5" id="KW-1185">Reference proteome</keyword>
<feature type="domain" description="Secretion system C-terminal sorting" evidence="3">
    <location>
        <begin position="908"/>
        <end position="976"/>
    </location>
</feature>
<dbReference type="InterPro" id="IPR026444">
    <property type="entry name" value="Secre_tail"/>
</dbReference>
<keyword evidence="1 2" id="KW-0732">Signal</keyword>
<comment type="caution">
    <text evidence="4">The sequence shown here is derived from an EMBL/GenBank/DDBJ whole genome shotgun (WGS) entry which is preliminary data.</text>
</comment>
<evidence type="ECO:0000313" key="5">
    <source>
        <dbReference type="Proteomes" id="UP000536509"/>
    </source>
</evidence>
<dbReference type="Proteomes" id="UP000536509">
    <property type="component" value="Unassembled WGS sequence"/>
</dbReference>
<protein>
    <submittedName>
        <fullName evidence="4">T9SS type A sorting domain-containing protein</fullName>
    </submittedName>
</protein>
<evidence type="ECO:0000256" key="2">
    <source>
        <dbReference type="SAM" id="SignalP"/>
    </source>
</evidence>
<name>A0A7Y3W064_9FLAO</name>
<dbReference type="AlphaFoldDB" id="A0A7Y3W064"/>
<dbReference type="Pfam" id="PF18962">
    <property type="entry name" value="Por_Secre_tail"/>
    <property type="match status" value="1"/>
</dbReference>
<accession>A0A7Y3W064</accession>
<organism evidence="4 5">
    <name type="scientific">Flavobacterium rivulicola</name>
    <dbReference type="NCBI Taxonomy" id="2732161"/>
    <lineage>
        <taxon>Bacteria</taxon>
        <taxon>Pseudomonadati</taxon>
        <taxon>Bacteroidota</taxon>
        <taxon>Flavobacteriia</taxon>
        <taxon>Flavobacteriales</taxon>
        <taxon>Flavobacteriaceae</taxon>
        <taxon>Flavobacterium</taxon>
    </lineage>
</organism>
<gene>
    <name evidence="4" type="ORF">HKT18_13485</name>
</gene>
<dbReference type="EMBL" id="JABEVX010000012">
    <property type="protein sequence ID" value="NNT73232.1"/>
    <property type="molecule type" value="Genomic_DNA"/>
</dbReference>
<feature type="chain" id="PRO_5031306695" evidence="2">
    <location>
        <begin position="25"/>
        <end position="979"/>
    </location>
</feature>